<evidence type="ECO:0000256" key="13">
    <source>
        <dbReference type="SAM" id="MobiDB-lite"/>
    </source>
</evidence>
<feature type="binding site" evidence="11">
    <location>
        <position position="429"/>
    </location>
    <ligand>
        <name>Zn(2+)</name>
        <dbReference type="ChEBI" id="CHEBI:29105"/>
        <note>catalytic</note>
    </ligand>
</feature>
<dbReference type="SUPFAM" id="SSF55486">
    <property type="entry name" value="Metalloproteases ('zincins'), catalytic domain"/>
    <property type="match status" value="1"/>
</dbReference>
<dbReference type="GO" id="GO:0004222">
    <property type="term" value="F:metalloendopeptidase activity"/>
    <property type="evidence" value="ECO:0007669"/>
    <property type="project" value="InterPro"/>
</dbReference>
<protein>
    <recommendedName>
        <fullName evidence="12">Extracellular metalloproteinase</fullName>
        <ecNumber evidence="12">3.4.24.-</ecNumber>
    </recommendedName>
    <alternativeName>
        <fullName evidence="12">Fungalysin</fullName>
    </alternativeName>
</protein>
<dbReference type="AlphaFoldDB" id="A0A2U3EQK3"/>
<evidence type="ECO:0000256" key="2">
    <source>
        <dbReference type="ARBA" id="ARBA00006006"/>
    </source>
</evidence>
<keyword evidence="7 11" id="KW-0862">Zinc</keyword>
<keyword evidence="3 12" id="KW-0964">Secreted</keyword>
<keyword evidence="6 12" id="KW-0378">Hydrolase</keyword>
<evidence type="ECO:0000256" key="5">
    <source>
        <dbReference type="ARBA" id="ARBA00022723"/>
    </source>
</evidence>
<dbReference type="EC" id="3.4.24.-" evidence="12"/>
<keyword evidence="4 12" id="KW-0645">Protease</keyword>
<feature type="region of interest" description="Disordered" evidence="13">
    <location>
        <begin position="621"/>
        <end position="778"/>
    </location>
</feature>
<feature type="binding site" evidence="11">
    <location>
        <position position="455"/>
    </location>
    <ligand>
        <name>Zn(2+)</name>
        <dbReference type="ChEBI" id="CHEBI:29105"/>
        <note>catalytic</note>
    </ligand>
</feature>
<evidence type="ECO:0000256" key="1">
    <source>
        <dbReference type="ARBA" id="ARBA00004613"/>
    </source>
</evidence>
<keyword evidence="8 12" id="KW-0482">Metalloprotease</keyword>
<evidence type="ECO:0000256" key="3">
    <source>
        <dbReference type="ARBA" id="ARBA00022525"/>
    </source>
</evidence>
<feature type="active site" evidence="10">
    <location>
        <position position="426"/>
    </location>
</feature>
<evidence type="ECO:0000256" key="6">
    <source>
        <dbReference type="ARBA" id="ARBA00022801"/>
    </source>
</evidence>
<evidence type="ECO:0000256" key="12">
    <source>
        <dbReference type="RuleBase" id="RU364017"/>
    </source>
</evidence>
<evidence type="ECO:0000256" key="8">
    <source>
        <dbReference type="ARBA" id="ARBA00023049"/>
    </source>
</evidence>
<feature type="signal peptide" evidence="12">
    <location>
        <begin position="1"/>
        <end position="18"/>
    </location>
</feature>
<evidence type="ECO:0000256" key="7">
    <source>
        <dbReference type="ARBA" id="ARBA00022833"/>
    </source>
</evidence>
<dbReference type="InterPro" id="IPR027268">
    <property type="entry name" value="Peptidase_M4/M1_CTD_sf"/>
</dbReference>
<comment type="caution">
    <text evidence="14">The sequence shown here is derived from an EMBL/GenBank/DDBJ whole genome shotgun (WGS) entry which is preliminary data.</text>
</comment>
<evidence type="ECO:0000256" key="10">
    <source>
        <dbReference type="PIRSR" id="PIRSR601842-1"/>
    </source>
</evidence>
<comment type="similarity">
    <text evidence="2 12">Belongs to the peptidase M36 family.</text>
</comment>
<feature type="chain" id="PRO_5015376293" description="Extracellular metalloproteinase" evidence="12">
    <location>
        <begin position="19"/>
        <end position="778"/>
    </location>
</feature>
<gene>
    <name evidence="14" type="ORF">PCL_03964</name>
</gene>
<evidence type="ECO:0000313" key="15">
    <source>
        <dbReference type="Proteomes" id="UP000245956"/>
    </source>
</evidence>
<dbReference type="EMBL" id="LCWV01000001">
    <property type="protein sequence ID" value="PWI76770.1"/>
    <property type="molecule type" value="Genomic_DNA"/>
</dbReference>
<dbReference type="Proteomes" id="UP000245956">
    <property type="component" value="Unassembled WGS sequence"/>
</dbReference>
<accession>A0A2U3EQK3</accession>
<dbReference type="Pfam" id="PF02128">
    <property type="entry name" value="Peptidase_M36"/>
    <property type="match status" value="1"/>
</dbReference>
<dbReference type="Gene3D" id="1.10.390.10">
    <property type="entry name" value="Neutral Protease Domain 2"/>
    <property type="match status" value="1"/>
</dbReference>
<proteinExistence type="inferred from homology"/>
<dbReference type="PANTHER" id="PTHR33478:SF1">
    <property type="entry name" value="EXTRACELLULAR METALLOPROTEINASE MEP"/>
    <property type="match status" value="1"/>
</dbReference>
<evidence type="ECO:0000256" key="11">
    <source>
        <dbReference type="PIRSR" id="PIRSR601842-2"/>
    </source>
</evidence>
<evidence type="ECO:0000256" key="9">
    <source>
        <dbReference type="ARBA" id="ARBA00023145"/>
    </source>
</evidence>
<dbReference type="InterPro" id="IPR001842">
    <property type="entry name" value="Peptidase_M36"/>
</dbReference>
<feature type="binding site" evidence="11">
    <location>
        <position position="425"/>
    </location>
    <ligand>
        <name>Zn(2+)</name>
        <dbReference type="ChEBI" id="CHEBI:29105"/>
        <note>catalytic</note>
    </ligand>
</feature>
<evidence type="ECO:0000313" key="14">
    <source>
        <dbReference type="EMBL" id="PWI76770.1"/>
    </source>
</evidence>
<keyword evidence="12" id="KW-0732">Signal</keyword>
<dbReference type="CDD" id="cd09596">
    <property type="entry name" value="M36"/>
    <property type="match status" value="1"/>
</dbReference>
<dbReference type="PRINTS" id="PR00999">
    <property type="entry name" value="FUNGALYSIN"/>
</dbReference>
<name>A0A2U3EQK3_PURLI</name>
<dbReference type="Gene3D" id="3.10.170.10">
    <property type="match status" value="1"/>
</dbReference>
<feature type="compositionally biased region" description="Pro residues" evidence="13">
    <location>
        <begin position="722"/>
        <end position="733"/>
    </location>
</feature>
<comment type="cofactor">
    <cofactor evidence="11">
        <name>Zn(2+)</name>
        <dbReference type="ChEBI" id="CHEBI:29105"/>
    </cofactor>
    <text evidence="11">Binds 1 zinc ion per subunit.</text>
</comment>
<feature type="compositionally biased region" description="Pro residues" evidence="13">
    <location>
        <begin position="639"/>
        <end position="714"/>
    </location>
</feature>
<feature type="compositionally biased region" description="Pro residues" evidence="13">
    <location>
        <begin position="751"/>
        <end position="764"/>
    </location>
</feature>
<dbReference type="GO" id="GO:0006508">
    <property type="term" value="P:proteolysis"/>
    <property type="evidence" value="ECO:0007669"/>
    <property type="project" value="UniProtKB-KW"/>
</dbReference>
<dbReference type="InterPro" id="IPR050371">
    <property type="entry name" value="Fungal_virulence_M36"/>
</dbReference>
<dbReference type="PANTHER" id="PTHR33478">
    <property type="entry name" value="EXTRACELLULAR METALLOPROTEINASE MEP"/>
    <property type="match status" value="1"/>
</dbReference>
<keyword evidence="5 11" id="KW-0479">Metal-binding</keyword>
<organism evidence="14 15">
    <name type="scientific">Purpureocillium lilacinum</name>
    <name type="common">Paecilomyces lilacinus</name>
    <dbReference type="NCBI Taxonomy" id="33203"/>
    <lineage>
        <taxon>Eukaryota</taxon>
        <taxon>Fungi</taxon>
        <taxon>Dikarya</taxon>
        <taxon>Ascomycota</taxon>
        <taxon>Pezizomycotina</taxon>
        <taxon>Sordariomycetes</taxon>
        <taxon>Hypocreomycetidae</taxon>
        <taxon>Hypocreales</taxon>
        <taxon>Ophiocordycipitaceae</taxon>
        <taxon>Purpureocillium</taxon>
    </lineage>
</organism>
<reference evidence="14 15" key="1">
    <citation type="journal article" date="2016" name="Front. Microbiol.">
        <title>Genome and transcriptome sequences reveal the specific parasitism of the nematophagous Purpureocillium lilacinum 36-1.</title>
        <authorList>
            <person name="Xie J."/>
            <person name="Li S."/>
            <person name="Mo C."/>
            <person name="Xiao X."/>
            <person name="Peng D."/>
            <person name="Wang G."/>
            <person name="Xiao Y."/>
        </authorList>
    </citation>
    <scope>NUCLEOTIDE SEQUENCE [LARGE SCALE GENOMIC DNA]</scope>
    <source>
        <strain evidence="14 15">36-1</strain>
    </source>
</reference>
<dbReference type="GO" id="GO:0005576">
    <property type="term" value="C:extracellular region"/>
    <property type="evidence" value="ECO:0007669"/>
    <property type="project" value="UniProtKB-SubCell"/>
</dbReference>
<sequence length="778" mass="83093">MHKRLLFVCLGIFTGGKAIVRRSGQPHHGIDVEQYRIKQSSFYHRPSSGQHTLGVIDAFNPPRQHISFYNNIATALVKEVAPGTDFLIMESSYVDELVNAHVYVSQTLNGMAIKAANINVNVLRPNGSVISYGDSFVRDLAPQHNPLAKRDFISGLQAAEHITQKLQIPIKVSGADIERLEGPETYRITTSTNGTGTLRASLQYVQANGVPKLSWCVEVISKEGWLETCVDANNPQEILAIVHPNHSAANGARYNVIAPPGKDPSEAPSRLATEPIQAARGWALESQGHLVLQGNNARMLIEGQPAQIAAQGNTFNFRYSEQAPSAESLKACATNAFYVVNDMHDVLSTLGFTEESGNFQATNYKANGRGAGDPVLIDVVYSSDMNMGPNFQAGPDGQSPRMNLVLMTNDERERLPCMDNVIVIHEFVHGVSNRLTGGPDNPACLVTQEGGGMGEGWSDFVAMAMLLKPTDSAQTPVILSAWIVRDPNGIRSHPYSTDLKVNPLTLEDLGYRQEVHDAGEVWCTMLNEVMWALIGVMGRGNSTVPELNEKGVATDGRFFAVQLVMAGMKMQPCNPGVFEARNAIMDALESIAGNKFSCAVWTAWAKRGFGAGAQRGQFVNDFTVPQGCPQPPWGQQGPERPPSPGPQGPNPGPFPGPQGPFPGPQGPNPGPQGPFPGPQGPVPGPQGPFPGPQGPNPGPQGPFPGPQGPAPGPEPGGLGPSVPVPPELFPPGSFPELGQPEQSTEQELPGFPVPLVVPPEPPVAGEPGSFPGSAFPRR</sequence>
<comment type="subcellular location">
    <subcellularLocation>
        <location evidence="1 12">Secreted</location>
    </subcellularLocation>
</comment>
<dbReference type="GO" id="GO:0008270">
    <property type="term" value="F:zinc ion binding"/>
    <property type="evidence" value="ECO:0007669"/>
    <property type="project" value="InterPro"/>
</dbReference>
<evidence type="ECO:0000256" key="4">
    <source>
        <dbReference type="ARBA" id="ARBA00022670"/>
    </source>
</evidence>
<keyword evidence="9 12" id="KW-0865">Zymogen</keyword>